<evidence type="ECO:0000313" key="1">
    <source>
        <dbReference type="EMBL" id="JAH55565.1"/>
    </source>
</evidence>
<reference evidence="1" key="2">
    <citation type="journal article" date="2015" name="Fish Shellfish Immunol.">
        <title>Early steps in the European eel (Anguilla anguilla)-Vibrio vulnificus interaction in the gills: Role of the RtxA13 toxin.</title>
        <authorList>
            <person name="Callol A."/>
            <person name="Pajuelo D."/>
            <person name="Ebbesson L."/>
            <person name="Teles M."/>
            <person name="MacKenzie S."/>
            <person name="Amaro C."/>
        </authorList>
    </citation>
    <scope>NUCLEOTIDE SEQUENCE</scope>
</reference>
<organism evidence="1">
    <name type="scientific">Anguilla anguilla</name>
    <name type="common">European freshwater eel</name>
    <name type="synonym">Muraena anguilla</name>
    <dbReference type="NCBI Taxonomy" id="7936"/>
    <lineage>
        <taxon>Eukaryota</taxon>
        <taxon>Metazoa</taxon>
        <taxon>Chordata</taxon>
        <taxon>Craniata</taxon>
        <taxon>Vertebrata</taxon>
        <taxon>Euteleostomi</taxon>
        <taxon>Actinopterygii</taxon>
        <taxon>Neopterygii</taxon>
        <taxon>Teleostei</taxon>
        <taxon>Anguilliformes</taxon>
        <taxon>Anguillidae</taxon>
        <taxon>Anguilla</taxon>
    </lineage>
</organism>
<accession>A0A0E9TRP4</accession>
<dbReference type="EMBL" id="GBXM01053012">
    <property type="protein sequence ID" value="JAH55565.1"/>
    <property type="molecule type" value="Transcribed_RNA"/>
</dbReference>
<reference evidence="1" key="1">
    <citation type="submission" date="2014-11" db="EMBL/GenBank/DDBJ databases">
        <authorList>
            <person name="Amaro Gonzalez C."/>
        </authorList>
    </citation>
    <scope>NUCLEOTIDE SEQUENCE</scope>
</reference>
<protein>
    <submittedName>
        <fullName evidence="1">Uncharacterized protein</fullName>
    </submittedName>
</protein>
<name>A0A0E9TRP4_ANGAN</name>
<sequence>MFMEDSKYIVP</sequence>
<proteinExistence type="predicted"/>